<proteinExistence type="predicted"/>
<evidence type="ECO:0000313" key="2">
    <source>
        <dbReference type="EMBL" id="GAA0667501.1"/>
    </source>
</evidence>
<dbReference type="AlphaFoldDB" id="A0AAV3T881"/>
<feature type="transmembrane region" description="Helical" evidence="1">
    <location>
        <begin position="68"/>
        <end position="88"/>
    </location>
</feature>
<name>A0AAV3T881_9EURY</name>
<dbReference type="Proteomes" id="UP001500420">
    <property type="component" value="Unassembled WGS sequence"/>
</dbReference>
<keyword evidence="3" id="KW-1185">Reference proteome</keyword>
<sequence length="142" mass="14986">MSDATASQASSIGSEEEQLASAGSRWWYLVAAVPVVYTLTLALAPMFTLSVVLGSPLPTAGVFLSPKVTILVLGTPALLVTLALPLALHQDLRSLPTDSAGTDWSPDRETWVLLGAAGLFVPGYAPVVASYYLFRRVQQVGL</sequence>
<keyword evidence="1" id="KW-1133">Transmembrane helix</keyword>
<protein>
    <recommendedName>
        <fullName evidence="4">Cox cluster protein</fullName>
    </recommendedName>
</protein>
<feature type="transmembrane region" description="Helical" evidence="1">
    <location>
        <begin position="26"/>
        <end position="47"/>
    </location>
</feature>
<accession>A0AAV3T881</accession>
<keyword evidence="1" id="KW-0812">Transmembrane</keyword>
<dbReference type="EMBL" id="BAAADV010000001">
    <property type="protein sequence ID" value="GAA0667501.1"/>
    <property type="molecule type" value="Genomic_DNA"/>
</dbReference>
<evidence type="ECO:0008006" key="4">
    <source>
        <dbReference type="Google" id="ProtNLM"/>
    </source>
</evidence>
<feature type="transmembrane region" description="Helical" evidence="1">
    <location>
        <begin position="111"/>
        <end position="134"/>
    </location>
</feature>
<reference evidence="2 3" key="1">
    <citation type="journal article" date="2019" name="Int. J. Syst. Evol. Microbiol.">
        <title>The Global Catalogue of Microorganisms (GCM) 10K type strain sequencing project: providing services to taxonomists for standard genome sequencing and annotation.</title>
        <authorList>
            <consortium name="The Broad Institute Genomics Platform"/>
            <consortium name="The Broad Institute Genome Sequencing Center for Infectious Disease"/>
            <person name="Wu L."/>
            <person name="Ma J."/>
        </authorList>
    </citation>
    <scope>NUCLEOTIDE SEQUENCE [LARGE SCALE GENOMIC DNA]</scope>
    <source>
        <strain evidence="2 3">JCM 16328</strain>
    </source>
</reference>
<organism evidence="2 3">
    <name type="scientific">Natronoarchaeum mannanilyticum</name>
    <dbReference type="NCBI Taxonomy" id="926360"/>
    <lineage>
        <taxon>Archaea</taxon>
        <taxon>Methanobacteriati</taxon>
        <taxon>Methanobacteriota</taxon>
        <taxon>Stenosarchaea group</taxon>
        <taxon>Halobacteria</taxon>
        <taxon>Halobacteriales</taxon>
        <taxon>Natronoarchaeaceae</taxon>
    </lineage>
</organism>
<evidence type="ECO:0000313" key="3">
    <source>
        <dbReference type="Proteomes" id="UP001500420"/>
    </source>
</evidence>
<keyword evidence="1" id="KW-0472">Membrane</keyword>
<comment type="caution">
    <text evidence="2">The sequence shown here is derived from an EMBL/GenBank/DDBJ whole genome shotgun (WGS) entry which is preliminary data.</text>
</comment>
<evidence type="ECO:0000256" key="1">
    <source>
        <dbReference type="SAM" id="Phobius"/>
    </source>
</evidence>
<dbReference type="RefSeq" id="WP_343772940.1">
    <property type="nucleotide sequence ID" value="NZ_BAAADV010000001.1"/>
</dbReference>
<gene>
    <name evidence="2" type="ORF">GCM10009020_11320</name>
</gene>